<evidence type="ECO:0000256" key="3">
    <source>
        <dbReference type="ARBA" id="ARBA00022771"/>
    </source>
</evidence>
<dbReference type="CDD" id="cd06257">
    <property type="entry name" value="DnaJ"/>
    <property type="match status" value="1"/>
</dbReference>
<dbReference type="CDD" id="cd10747">
    <property type="entry name" value="DnaJ_C"/>
    <property type="match status" value="1"/>
</dbReference>
<dbReference type="Pfam" id="PF00226">
    <property type="entry name" value="DnaJ"/>
    <property type="match status" value="1"/>
</dbReference>
<dbReference type="SMART" id="SM00271">
    <property type="entry name" value="DnaJ"/>
    <property type="match status" value="1"/>
</dbReference>
<gene>
    <name evidence="7" type="primary">DNAJ1</name>
    <name evidence="7" type="ORF">SPIL2461_LOCUS2864</name>
</gene>
<keyword evidence="2" id="KW-0677">Repeat</keyword>
<dbReference type="Proteomes" id="UP000649617">
    <property type="component" value="Unassembled WGS sequence"/>
</dbReference>
<evidence type="ECO:0000256" key="1">
    <source>
        <dbReference type="ARBA" id="ARBA00022723"/>
    </source>
</evidence>
<dbReference type="Gene3D" id="1.10.287.110">
    <property type="entry name" value="DnaJ domain"/>
    <property type="match status" value="1"/>
</dbReference>
<dbReference type="GO" id="GO:0006457">
    <property type="term" value="P:protein folding"/>
    <property type="evidence" value="ECO:0007669"/>
    <property type="project" value="InterPro"/>
</dbReference>
<dbReference type="AlphaFoldDB" id="A0A812K9H2"/>
<name>A0A812K9H2_SYMPI</name>
<dbReference type="InterPro" id="IPR044713">
    <property type="entry name" value="DNJA1/2-like"/>
</dbReference>
<dbReference type="InterPro" id="IPR036410">
    <property type="entry name" value="HSP_DnaJ_Cys-rich_dom_sf"/>
</dbReference>
<keyword evidence="8" id="KW-1185">Reference proteome</keyword>
<dbReference type="InterPro" id="IPR001305">
    <property type="entry name" value="HSP_DnaJ_Cys-rich_dom"/>
</dbReference>
<accession>A0A812K9H2</accession>
<dbReference type="SUPFAM" id="SSF57938">
    <property type="entry name" value="DnaJ/Hsp40 cysteine-rich domain"/>
    <property type="match status" value="1"/>
</dbReference>
<organism evidence="7 8">
    <name type="scientific">Symbiodinium pilosum</name>
    <name type="common">Dinoflagellate</name>
    <dbReference type="NCBI Taxonomy" id="2952"/>
    <lineage>
        <taxon>Eukaryota</taxon>
        <taxon>Sar</taxon>
        <taxon>Alveolata</taxon>
        <taxon>Dinophyceae</taxon>
        <taxon>Suessiales</taxon>
        <taxon>Symbiodiniaceae</taxon>
        <taxon>Symbiodinium</taxon>
    </lineage>
</organism>
<feature type="domain" description="J" evidence="6">
    <location>
        <begin position="31"/>
        <end position="92"/>
    </location>
</feature>
<dbReference type="SUPFAM" id="SSF46565">
    <property type="entry name" value="Chaperone J-domain"/>
    <property type="match status" value="1"/>
</dbReference>
<evidence type="ECO:0000256" key="2">
    <source>
        <dbReference type="ARBA" id="ARBA00022737"/>
    </source>
</evidence>
<evidence type="ECO:0000313" key="7">
    <source>
        <dbReference type="EMBL" id="CAE7220187.1"/>
    </source>
</evidence>
<proteinExistence type="predicted"/>
<keyword evidence="1" id="KW-0479">Metal-binding</keyword>
<dbReference type="InterPro" id="IPR002939">
    <property type="entry name" value="DnaJ_C"/>
</dbReference>
<dbReference type="InterPro" id="IPR008971">
    <property type="entry name" value="HSP40/DnaJ_pept-bd"/>
</dbReference>
<dbReference type="SUPFAM" id="SSF49493">
    <property type="entry name" value="HSP40/DnaJ peptide-binding domain"/>
    <property type="match status" value="3"/>
</dbReference>
<dbReference type="OrthoDB" id="550424at2759"/>
<dbReference type="Pfam" id="PF00684">
    <property type="entry name" value="DnaJ_CXXCXGXG"/>
    <property type="match status" value="1"/>
</dbReference>
<evidence type="ECO:0000256" key="4">
    <source>
        <dbReference type="ARBA" id="ARBA00022833"/>
    </source>
</evidence>
<evidence type="ECO:0000256" key="5">
    <source>
        <dbReference type="SAM" id="MobiDB-lite"/>
    </source>
</evidence>
<evidence type="ECO:0000313" key="8">
    <source>
        <dbReference type="Proteomes" id="UP000649617"/>
    </source>
</evidence>
<dbReference type="FunFam" id="2.60.260.20:FF:000003">
    <property type="entry name" value="DnaJ subfamily A member 2"/>
    <property type="match status" value="1"/>
</dbReference>
<dbReference type="Pfam" id="PF01556">
    <property type="entry name" value="DnaJ_C"/>
    <property type="match status" value="1"/>
</dbReference>
<sequence length="512" mass="56813">MFFGGFPGGDFPGMGGKGGDAGGSKNVDTTKFYKLLEVEKGASEADIKRAYRRLAVKHHPDKGGDPEKFKEITRAYEVLGDSEKRARYDRYGEEGLQSDPSEPTDIFDAFFGPRSSNGGRKRQKTKDVVQNLQVTLEQMYMGSTKKMAITRKVIDKKRGVQECRECSGRGVKVETVRMGPMIQQMQSSCKSCGGQGKSFSTTQDREVLEVHVQKGAPDGHKVVFREMADEHPEADTGDVIFVLKQQEHPQFKRKGADLYVERSISLVEALCGFQIELTHLDGRKLLIRTKPGEIVKPMAQGFHPLATEDGKTDWEVIADADCPSLETVATAKTNDVDTIKKACETELKRKGIDVGCFVVDGEQAFIKQCTRDEALAAKKTRRGCSMYVLPDPGASKPFRMMKAVKDEGMPTYKNPFVHGNLFLILNIEFPDSLPPQNQAAVAKLLPPPLHSPKSSEDSPDVEVHTITDIDPVQSFNSNKVNMQGGGEAYDEEEPHGHKAQHLRNTEWLKYIS</sequence>
<feature type="region of interest" description="Disordered" evidence="5">
    <location>
        <begin position="467"/>
        <end position="504"/>
    </location>
</feature>
<dbReference type="InterPro" id="IPR018253">
    <property type="entry name" value="DnaJ_domain_CS"/>
</dbReference>
<evidence type="ECO:0000259" key="6">
    <source>
        <dbReference type="PROSITE" id="PS50076"/>
    </source>
</evidence>
<comment type="caution">
    <text evidence="7">The sequence shown here is derived from an EMBL/GenBank/DDBJ whole genome shotgun (WGS) entry which is preliminary data.</text>
</comment>
<reference evidence="7" key="1">
    <citation type="submission" date="2021-02" db="EMBL/GenBank/DDBJ databases">
        <authorList>
            <person name="Dougan E. K."/>
            <person name="Rhodes N."/>
            <person name="Thang M."/>
            <person name="Chan C."/>
        </authorList>
    </citation>
    <scope>NUCLEOTIDE SEQUENCE</scope>
</reference>
<dbReference type="GO" id="GO:0008270">
    <property type="term" value="F:zinc ion binding"/>
    <property type="evidence" value="ECO:0007669"/>
    <property type="project" value="UniProtKB-KW"/>
</dbReference>
<dbReference type="Gene3D" id="2.10.230.10">
    <property type="entry name" value="Heat shock protein DnaJ, cysteine-rich domain"/>
    <property type="match status" value="1"/>
</dbReference>
<dbReference type="EMBL" id="CAJNIZ010003224">
    <property type="protein sequence ID" value="CAE7220187.1"/>
    <property type="molecule type" value="Genomic_DNA"/>
</dbReference>
<dbReference type="InterPro" id="IPR001623">
    <property type="entry name" value="DnaJ_domain"/>
</dbReference>
<dbReference type="FunFam" id="2.10.230.10:FF:000001">
    <property type="entry name" value="DnaJ subfamily A member 2"/>
    <property type="match status" value="1"/>
</dbReference>
<dbReference type="InterPro" id="IPR036869">
    <property type="entry name" value="J_dom_sf"/>
</dbReference>
<dbReference type="GO" id="GO:0051082">
    <property type="term" value="F:unfolded protein binding"/>
    <property type="evidence" value="ECO:0007669"/>
    <property type="project" value="InterPro"/>
</dbReference>
<dbReference type="PRINTS" id="PR00625">
    <property type="entry name" value="JDOMAIN"/>
</dbReference>
<dbReference type="GO" id="GO:0030544">
    <property type="term" value="F:Hsp70 protein binding"/>
    <property type="evidence" value="ECO:0007669"/>
    <property type="project" value="InterPro"/>
</dbReference>
<protein>
    <submittedName>
        <fullName evidence="7">DNAJ1 protein</fullName>
    </submittedName>
</protein>
<dbReference type="PROSITE" id="PS00636">
    <property type="entry name" value="DNAJ_1"/>
    <property type="match status" value="1"/>
</dbReference>
<dbReference type="CDD" id="cd10719">
    <property type="entry name" value="DnaJ_zf"/>
    <property type="match status" value="1"/>
</dbReference>
<dbReference type="PROSITE" id="PS50076">
    <property type="entry name" value="DNAJ_2"/>
    <property type="match status" value="1"/>
</dbReference>
<keyword evidence="3" id="KW-0863">Zinc-finger</keyword>
<keyword evidence="4" id="KW-0862">Zinc</keyword>
<dbReference type="Gene3D" id="2.60.260.20">
    <property type="entry name" value="Urease metallochaperone UreE, N-terminal domain"/>
    <property type="match status" value="2"/>
</dbReference>
<dbReference type="PANTHER" id="PTHR43888">
    <property type="entry name" value="DNAJ-LIKE-2, ISOFORM A-RELATED"/>
    <property type="match status" value="1"/>
</dbReference>